<evidence type="ECO:0000313" key="2">
    <source>
        <dbReference type="Proteomes" id="UP000006729"/>
    </source>
</evidence>
<organism evidence="1 2">
    <name type="scientific">Populus trichocarpa</name>
    <name type="common">Western balsam poplar</name>
    <name type="synonym">Populus balsamifera subsp. trichocarpa</name>
    <dbReference type="NCBI Taxonomy" id="3694"/>
    <lineage>
        <taxon>Eukaryota</taxon>
        <taxon>Viridiplantae</taxon>
        <taxon>Streptophyta</taxon>
        <taxon>Embryophyta</taxon>
        <taxon>Tracheophyta</taxon>
        <taxon>Spermatophyta</taxon>
        <taxon>Magnoliopsida</taxon>
        <taxon>eudicotyledons</taxon>
        <taxon>Gunneridae</taxon>
        <taxon>Pentapetalae</taxon>
        <taxon>rosids</taxon>
        <taxon>fabids</taxon>
        <taxon>Malpighiales</taxon>
        <taxon>Salicaceae</taxon>
        <taxon>Saliceae</taxon>
        <taxon>Populus</taxon>
    </lineage>
</organism>
<proteinExistence type="predicted"/>
<dbReference type="InParanoid" id="A0A2K1X4H0"/>
<dbReference type="Proteomes" id="UP000006729">
    <property type="component" value="Chromosome 17"/>
</dbReference>
<reference evidence="1 2" key="1">
    <citation type="journal article" date="2006" name="Science">
        <title>The genome of black cottonwood, Populus trichocarpa (Torr. &amp; Gray).</title>
        <authorList>
            <person name="Tuskan G.A."/>
            <person name="Difazio S."/>
            <person name="Jansson S."/>
            <person name="Bohlmann J."/>
            <person name="Grigoriev I."/>
            <person name="Hellsten U."/>
            <person name="Putnam N."/>
            <person name="Ralph S."/>
            <person name="Rombauts S."/>
            <person name="Salamov A."/>
            <person name="Schein J."/>
            <person name="Sterck L."/>
            <person name="Aerts A."/>
            <person name="Bhalerao R.R."/>
            <person name="Bhalerao R.P."/>
            <person name="Blaudez D."/>
            <person name="Boerjan W."/>
            <person name="Brun A."/>
            <person name="Brunner A."/>
            <person name="Busov V."/>
            <person name="Campbell M."/>
            <person name="Carlson J."/>
            <person name="Chalot M."/>
            <person name="Chapman J."/>
            <person name="Chen G.L."/>
            <person name="Cooper D."/>
            <person name="Coutinho P.M."/>
            <person name="Couturier J."/>
            <person name="Covert S."/>
            <person name="Cronk Q."/>
            <person name="Cunningham R."/>
            <person name="Davis J."/>
            <person name="Degroeve S."/>
            <person name="Dejardin A."/>
            <person name="Depamphilis C."/>
            <person name="Detter J."/>
            <person name="Dirks B."/>
            <person name="Dubchak I."/>
            <person name="Duplessis S."/>
            <person name="Ehlting J."/>
            <person name="Ellis B."/>
            <person name="Gendler K."/>
            <person name="Goodstein D."/>
            <person name="Gribskov M."/>
            <person name="Grimwood J."/>
            <person name="Groover A."/>
            <person name="Gunter L."/>
            <person name="Hamberger B."/>
            <person name="Heinze B."/>
            <person name="Helariutta Y."/>
            <person name="Henrissat B."/>
            <person name="Holligan D."/>
            <person name="Holt R."/>
            <person name="Huang W."/>
            <person name="Islam-Faridi N."/>
            <person name="Jones S."/>
            <person name="Jones-Rhoades M."/>
            <person name="Jorgensen R."/>
            <person name="Joshi C."/>
            <person name="Kangasjarvi J."/>
            <person name="Karlsson J."/>
            <person name="Kelleher C."/>
            <person name="Kirkpatrick R."/>
            <person name="Kirst M."/>
            <person name="Kohler A."/>
            <person name="Kalluri U."/>
            <person name="Larimer F."/>
            <person name="Leebens-Mack J."/>
            <person name="Leple J.C."/>
            <person name="Locascio P."/>
            <person name="Lou Y."/>
            <person name="Lucas S."/>
            <person name="Martin F."/>
            <person name="Montanini B."/>
            <person name="Napoli C."/>
            <person name="Nelson D.R."/>
            <person name="Nelson C."/>
            <person name="Nieminen K."/>
            <person name="Nilsson O."/>
            <person name="Pereda V."/>
            <person name="Peter G."/>
            <person name="Philippe R."/>
            <person name="Pilate G."/>
            <person name="Poliakov A."/>
            <person name="Razumovskaya J."/>
            <person name="Richardson P."/>
            <person name="Rinaldi C."/>
            <person name="Ritland K."/>
            <person name="Rouze P."/>
            <person name="Ryaboy D."/>
            <person name="Schmutz J."/>
            <person name="Schrader J."/>
            <person name="Segerman B."/>
            <person name="Shin H."/>
            <person name="Siddiqui A."/>
            <person name="Sterky F."/>
            <person name="Terry A."/>
            <person name="Tsai C.J."/>
            <person name="Uberbacher E."/>
            <person name="Unneberg P."/>
            <person name="Vahala J."/>
            <person name="Wall K."/>
            <person name="Wessler S."/>
            <person name="Yang G."/>
            <person name="Yin T."/>
            <person name="Douglas C."/>
            <person name="Marra M."/>
            <person name="Sandberg G."/>
            <person name="Van de Peer Y."/>
            <person name="Rokhsar D."/>
        </authorList>
    </citation>
    <scope>NUCLEOTIDE SEQUENCE [LARGE SCALE GENOMIC DNA]</scope>
    <source>
        <strain evidence="2">cv. Nisqually</strain>
    </source>
</reference>
<dbReference type="AlphaFoldDB" id="A0A2K1X4H0"/>
<name>A0A2K1X4H0_POPTR</name>
<accession>A0A2K1X4H0</accession>
<dbReference type="EMBL" id="CM009306">
    <property type="protein sequence ID" value="PNS95675.1"/>
    <property type="molecule type" value="Genomic_DNA"/>
</dbReference>
<gene>
    <name evidence="1" type="ORF">POPTR_017G072000</name>
</gene>
<protein>
    <submittedName>
        <fullName evidence="1">Uncharacterized protein</fullName>
    </submittedName>
</protein>
<evidence type="ECO:0000313" key="1">
    <source>
        <dbReference type="EMBL" id="PNS95675.1"/>
    </source>
</evidence>
<keyword evidence="2" id="KW-1185">Reference proteome</keyword>
<sequence>MHQLIRKARVENAHMNFILVPHKTAGSPVLRDGPKIFIACLISICNLKNFFPCNHVRSTSFMPNSF</sequence>